<dbReference type="CDD" id="cd02440">
    <property type="entry name" value="AdoMet_MTases"/>
    <property type="match status" value="1"/>
</dbReference>
<dbReference type="InterPro" id="IPR029063">
    <property type="entry name" value="SAM-dependent_MTases_sf"/>
</dbReference>
<dbReference type="SUPFAM" id="SSF53335">
    <property type="entry name" value="S-adenosyl-L-methionine-dependent methyltransferases"/>
    <property type="match status" value="1"/>
</dbReference>
<dbReference type="Proteomes" id="UP000319976">
    <property type="component" value="Chromosome"/>
</dbReference>
<name>A0A517T3Q4_9PLAN</name>
<evidence type="ECO:0000313" key="4">
    <source>
        <dbReference type="Proteomes" id="UP000319976"/>
    </source>
</evidence>
<dbReference type="PROSITE" id="PS00092">
    <property type="entry name" value="N6_MTASE"/>
    <property type="match status" value="1"/>
</dbReference>
<dbReference type="AlphaFoldDB" id="A0A517T3Q4"/>
<protein>
    <submittedName>
        <fullName evidence="3">Ribosomal RNA small subunit methyltransferase D</fullName>
        <ecNumber evidence="3">2.1.1.171</ecNumber>
    </submittedName>
</protein>
<dbReference type="NCBIfam" id="TIGR00095">
    <property type="entry name" value="16S rRNA (guanine(966)-N(2))-methyltransferase RsmD"/>
    <property type="match status" value="1"/>
</dbReference>
<reference evidence="3 4" key="1">
    <citation type="submission" date="2019-02" db="EMBL/GenBank/DDBJ databases">
        <title>Deep-cultivation of Planctomycetes and their phenomic and genomic characterization uncovers novel biology.</title>
        <authorList>
            <person name="Wiegand S."/>
            <person name="Jogler M."/>
            <person name="Boedeker C."/>
            <person name="Pinto D."/>
            <person name="Vollmers J."/>
            <person name="Rivas-Marin E."/>
            <person name="Kohn T."/>
            <person name="Peeters S.H."/>
            <person name="Heuer A."/>
            <person name="Rast P."/>
            <person name="Oberbeckmann S."/>
            <person name="Bunk B."/>
            <person name="Jeske O."/>
            <person name="Meyerdierks A."/>
            <person name="Storesund J.E."/>
            <person name="Kallscheuer N."/>
            <person name="Luecker S."/>
            <person name="Lage O.M."/>
            <person name="Pohl T."/>
            <person name="Merkel B.J."/>
            <person name="Hornburger P."/>
            <person name="Mueller R.-W."/>
            <person name="Bruemmer F."/>
            <person name="Labrenz M."/>
            <person name="Spormann A.M."/>
            <person name="Op den Camp H."/>
            <person name="Overmann J."/>
            <person name="Amann R."/>
            <person name="Jetten M.S.M."/>
            <person name="Mascher T."/>
            <person name="Medema M.H."/>
            <person name="Devos D.P."/>
            <person name="Kaster A.-K."/>
            <person name="Ovreas L."/>
            <person name="Rohde M."/>
            <person name="Galperin M.Y."/>
            <person name="Jogler C."/>
        </authorList>
    </citation>
    <scope>NUCLEOTIDE SEQUENCE [LARGE SCALE GENOMIC DNA]</scope>
    <source>
        <strain evidence="3 4">V22</strain>
    </source>
</reference>
<dbReference type="KEGG" id="chya:V22_02060"/>
<dbReference type="OrthoDB" id="9803017at2"/>
<dbReference type="EMBL" id="CP036316">
    <property type="protein sequence ID" value="QDT63008.1"/>
    <property type="molecule type" value="Genomic_DNA"/>
</dbReference>
<dbReference type="GO" id="GO:0052913">
    <property type="term" value="F:16S rRNA (guanine(966)-N(2))-methyltransferase activity"/>
    <property type="evidence" value="ECO:0007669"/>
    <property type="project" value="UniProtKB-EC"/>
</dbReference>
<dbReference type="RefSeq" id="WP_145258979.1">
    <property type="nucleotide sequence ID" value="NZ_CP036316.1"/>
</dbReference>
<dbReference type="PIRSF" id="PIRSF004553">
    <property type="entry name" value="CHP00095"/>
    <property type="match status" value="1"/>
</dbReference>
<dbReference type="InterPro" id="IPR002052">
    <property type="entry name" value="DNA_methylase_N6_adenine_CS"/>
</dbReference>
<evidence type="ECO:0000313" key="3">
    <source>
        <dbReference type="EMBL" id="QDT63008.1"/>
    </source>
</evidence>
<dbReference type="PANTHER" id="PTHR43542:SF1">
    <property type="entry name" value="METHYLTRANSFERASE"/>
    <property type="match status" value="1"/>
</dbReference>
<proteinExistence type="predicted"/>
<gene>
    <name evidence="3" type="primary">rsmD</name>
    <name evidence="3" type="ORF">V22_02060</name>
</gene>
<dbReference type="PANTHER" id="PTHR43542">
    <property type="entry name" value="METHYLTRANSFERASE"/>
    <property type="match status" value="1"/>
</dbReference>
<keyword evidence="1 3" id="KW-0489">Methyltransferase</keyword>
<dbReference type="Gene3D" id="3.40.50.150">
    <property type="entry name" value="Vaccinia Virus protein VP39"/>
    <property type="match status" value="1"/>
</dbReference>
<accession>A0A517T3Q4</accession>
<sequence length="200" mass="22971">MRIITGRFRGRSLVASPGQTTRPITDRAKERLFARLEPLLPDAKIADIFSGTGSMGLEALSRGAASVVFIERDQKAYELLQQNVSQLKVEDECLCWRTDAMRCSYRPKTEHPLHPYDLVFFDPPFPKSKELNPGRPLWKSLSRLARPDVTNEDARLILRTPIHYDLQLPDDWTLDWEVESGVMRISCWMKAVVDTELDEQ</sequence>
<organism evidence="3 4">
    <name type="scientific">Calycomorphotria hydatis</name>
    <dbReference type="NCBI Taxonomy" id="2528027"/>
    <lineage>
        <taxon>Bacteria</taxon>
        <taxon>Pseudomonadati</taxon>
        <taxon>Planctomycetota</taxon>
        <taxon>Planctomycetia</taxon>
        <taxon>Planctomycetales</taxon>
        <taxon>Planctomycetaceae</taxon>
        <taxon>Calycomorphotria</taxon>
    </lineage>
</organism>
<dbReference type="EC" id="2.1.1.171" evidence="3"/>
<keyword evidence="4" id="KW-1185">Reference proteome</keyword>
<dbReference type="Pfam" id="PF03602">
    <property type="entry name" value="Cons_hypoth95"/>
    <property type="match status" value="1"/>
</dbReference>
<dbReference type="InterPro" id="IPR004398">
    <property type="entry name" value="RNA_MeTrfase_RsmD"/>
</dbReference>
<dbReference type="GO" id="GO:0003676">
    <property type="term" value="F:nucleic acid binding"/>
    <property type="evidence" value="ECO:0007669"/>
    <property type="project" value="InterPro"/>
</dbReference>
<keyword evidence="2 3" id="KW-0808">Transferase</keyword>
<evidence type="ECO:0000256" key="1">
    <source>
        <dbReference type="ARBA" id="ARBA00022603"/>
    </source>
</evidence>
<evidence type="ECO:0000256" key="2">
    <source>
        <dbReference type="ARBA" id="ARBA00022679"/>
    </source>
</evidence>